<accession>A0AAD9JJX4</accession>
<dbReference type="GO" id="GO:0061750">
    <property type="term" value="F:acid sphingomyelin phosphodiesterase activity"/>
    <property type="evidence" value="ECO:0007669"/>
    <property type="project" value="TreeGrafter"/>
</dbReference>
<dbReference type="GO" id="GO:0046513">
    <property type="term" value="P:ceramide biosynthetic process"/>
    <property type="evidence" value="ECO:0007669"/>
    <property type="project" value="TreeGrafter"/>
</dbReference>
<evidence type="ECO:0000256" key="2">
    <source>
        <dbReference type="ARBA" id="ARBA00023180"/>
    </source>
</evidence>
<dbReference type="PANTHER" id="PTHR10340:SF34">
    <property type="entry name" value="SPHINGOMYELIN PHOSPHODIESTERASE"/>
    <property type="match status" value="1"/>
</dbReference>
<name>A0AAD9JJX4_9ANNE</name>
<reference evidence="3" key="1">
    <citation type="journal article" date="2023" name="Mol. Biol. Evol.">
        <title>Third-Generation Sequencing Reveals the Adaptive Role of the Epigenome in Three Deep-Sea Polychaetes.</title>
        <authorList>
            <person name="Perez M."/>
            <person name="Aroh O."/>
            <person name="Sun Y."/>
            <person name="Lan Y."/>
            <person name="Juniper S.K."/>
            <person name="Young C.R."/>
            <person name="Angers B."/>
            <person name="Qian P.Y."/>
        </authorList>
    </citation>
    <scope>NUCLEOTIDE SEQUENCE</scope>
    <source>
        <strain evidence="3">P08H-3</strain>
    </source>
</reference>
<evidence type="ECO:0000313" key="4">
    <source>
        <dbReference type="Proteomes" id="UP001208570"/>
    </source>
</evidence>
<dbReference type="Proteomes" id="UP001208570">
    <property type="component" value="Unassembled WGS sequence"/>
</dbReference>
<evidence type="ECO:0008006" key="5">
    <source>
        <dbReference type="Google" id="ProtNLM"/>
    </source>
</evidence>
<keyword evidence="4" id="KW-1185">Reference proteome</keyword>
<evidence type="ECO:0000256" key="1">
    <source>
        <dbReference type="ARBA" id="ARBA00022801"/>
    </source>
</evidence>
<sequence>MASMRQLGYYAINDPDYPNLRILSINTNHYCHHPVGNSGSIVSATRWWEEVILEYSDVIIMHLSGHSHQDAFHLYLDPFTYEARAINYVAPSATSNYYVNPSFRIYFLDSTTYELLNFENYYMQLNFQKPGLWGHEDIHIFCLLRIHNSGIGIIDDLILSDSDTAVWVLEYDGGWDSC</sequence>
<protein>
    <recommendedName>
        <fullName evidence="5">Calcineurin-like phosphoesterase domain-containing protein</fullName>
    </recommendedName>
</protein>
<dbReference type="GO" id="GO:0005764">
    <property type="term" value="C:lysosome"/>
    <property type="evidence" value="ECO:0007669"/>
    <property type="project" value="TreeGrafter"/>
</dbReference>
<keyword evidence="1" id="KW-0378">Hydrolase</keyword>
<evidence type="ECO:0000313" key="3">
    <source>
        <dbReference type="EMBL" id="KAK2154067.1"/>
    </source>
</evidence>
<keyword evidence="2" id="KW-0325">Glycoprotein</keyword>
<proteinExistence type="predicted"/>
<dbReference type="SUPFAM" id="SSF56300">
    <property type="entry name" value="Metallo-dependent phosphatases"/>
    <property type="match status" value="1"/>
</dbReference>
<dbReference type="GO" id="GO:0016020">
    <property type="term" value="C:membrane"/>
    <property type="evidence" value="ECO:0007669"/>
    <property type="project" value="GOC"/>
</dbReference>
<dbReference type="EMBL" id="JAODUP010000278">
    <property type="protein sequence ID" value="KAK2154067.1"/>
    <property type="molecule type" value="Genomic_DNA"/>
</dbReference>
<dbReference type="GO" id="GO:0005615">
    <property type="term" value="C:extracellular space"/>
    <property type="evidence" value="ECO:0007669"/>
    <property type="project" value="TreeGrafter"/>
</dbReference>
<gene>
    <name evidence="3" type="ORF">LSH36_278g06059</name>
</gene>
<comment type="caution">
    <text evidence="3">The sequence shown here is derived from an EMBL/GenBank/DDBJ whole genome shotgun (WGS) entry which is preliminary data.</text>
</comment>
<dbReference type="GO" id="GO:0006685">
    <property type="term" value="P:sphingomyelin catabolic process"/>
    <property type="evidence" value="ECO:0007669"/>
    <property type="project" value="TreeGrafter"/>
</dbReference>
<dbReference type="InterPro" id="IPR029052">
    <property type="entry name" value="Metallo-depent_PP-like"/>
</dbReference>
<dbReference type="PANTHER" id="PTHR10340">
    <property type="entry name" value="SPHINGOMYELIN PHOSPHODIESTERASE"/>
    <property type="match status" value="1"/>
</dbReference>
<dbReference type="AlphaFoldDB" id="A0AAD9JJX4"/>
<organism evidence="3 4">
    <name type="scientific">Paralvinella palmiformis</name>
    <dbReference type="NCBI Taxonomy" id="53620"/>
    <lineage>
        <taxon>Eukaryota</taxon>
        <taxon>Metazoa</taxon>
        <taxon>Spiralia</taxon>
        <taxon>Lophotrochozoa</taxon>
        <taxon>Annelida</taxon>
        <taxon>Polychaeta</taxon>
        <taxon>Sedentaria</taxon>
        <taxon>Canalipalpata</taxon>
        <taxon>Terebellida</taxon>
        <taxon>Terebelliformia</taxon>
        <taxon>Alvinellidae</taxon>
        <taxon>Paralvinella</taxon>
    </lineage>
</organism>